<name>A0A317JR28_9BACT</name>
<evidence type="ECO:0000313" key="2">
    <source>
        <dbReference type="Proteomes" id="UP000246104"/>
    </source>
</evidence>
<accession>A0A317JR28</accession>
<gene>
    <name evidence="1" type="ORF">C5B42_03545</name>
</gene>
<reference evidence="1 2" key="1">
    <citation type="submission" date="2018-02" db="EMBL/GenBank/DDBJ databases">
        <title>Genomic Reconstructions from Amazon Rainforest and Pasture Soil Reveal Novel Insights into the Physiology of Candidate Phyla in Tropical Sites.</title>
        <authorList>
            <person name="Kroeger M.E."/>
            <person name="Delmont T."/>
            <person name="Eren A.M."/>
            <person name="Guo J."/>
            <person name="Meyer K.M."/>
            <person name="Khan K."/>
            <person name="Rodrigues J.L.M."/>
            <person name="Bohannan B.J.M."/>
            <person name="Tringe S."/>
            <person name="Borges C.D."/>
            <person name="Tiedje J."/>
            <person name="Tsai S.M."/>
            <person name="Nusslein K."/>
        </authorList>
    </citation>
    <scope>NUCLEOTIDE SEQUENCE [LARGE SCALE GENOMIC DNA]</scope>
    <source>
        <strain evidence="1">Amazon FNV 2010 28 9</strain>
    </source>
</reference>
<protein>
    <submittedName>
        <fullName evidence="1">Uncharacterized protein</fullName>
    </submittedName>
</protein>
<organism evidence="1 2">
    <name type="scientific">Candidatus Cerribacteria bacterium 'Amazon FNV 2010 28 9'</name>
    <dbReference type="NCBI Taxonomy" id="2081795"/>
    <lineage>
        <taxon>Bacteria</taxon>
        <taxon>Candidatus Cerribacteria</taxon>
    </lineage>
</organism>
<dbReference type="EMBL" id="PSRQ01000042">
    <property type="protein sequence ID" value="PWU23212.1"/>
    <property type="molecule type" value="Genomic_DNA"/>
</dbReference>
<dbReference type="AlphaFoldDB" id="A0A317JR28"/>
<proteinExistence type="predicted"/>
<dbReference type="Proteomes" id="UP000246104">
    <property type="component" value="Unassembled WGS sequence"/>
</dbReference>
<sequence length="74" mass="7994">MIESTRCISISFSQSDLVLKLSHSIISVLFFCAYKGAGRLFFVVAEGELLNTPLFCCFAQTAYSAVSQAGNYGA</sequence>
<feature type="non-terminal residue" evidence="1">
    <location>
        <position position="74"/>
    </location>
</feature>
<evidence type="ECO:0000313" key="1">
    <source>
        <dbReference type="EMBL" id="PWU23212.1"/>
    </source>
</evidence>
<comment type="caution">
    <text evidence="1">The sequence shown here is derived from an EMBL/GenBank/DDBJ whole genome shotgun (WGS) entry which is preliminary data.</text>
</comment>